<dbReference type="Proteomes" id="UP000310189">
    <property type="component" value="Unassembled WGS sequence"/>
</dbReference>
<dbReference type="Pfam" id="PF07876">
    <property type="entry name" value="Dabb"/>
    <property type="match status" value="1"/>
</dbReference>
<dbReference type="InterPro" id="IPR013097">
    <property type="entry name" value="Dabb"/>
</dbReference>
<protein>
    <recommendedName>
        <fullName evidence="1">Stress-response A/B barrel domain-containing protein</fullName>
    </recommendedName>
</protein>
<name>A0A4T0FHB7_9BASI</name>
<organism evidence="2 3">
    <name type="scientific">Wallemia hederae</name>
    <dbReference type="NCBI Taxonomy" id="1540922"/>
    <lineage>
        <taxon>Eukaryota</taxon>
        <taxon>Fungi</taxon>
        <taxon>Dikarya</taxon>
        <taxon>Basidiomycota</taxon>
        <taxon>Wallemiomycotina</taxon>
        <taxon>Wallemiomycetes</taxon>
        <taxon>Wallemiales</taxon>
        <taxon>Wallemiaceae</taxon>
        <taxon>Wallemia</taxon>
    </lineage>
</organism>
<accession>A0A4T0FHB7</accession>
<dbReference type="InterPro" id="IPR011008">
    <property type="entry name" value="Dimeric_a/b-barrel"/>
</dbReference>
<evidence type="ECO:0000313" key="3">
    <source>
        <dbReference type="Proteomes" id="UP000310189"/>
    </source>
</evidence>
<dbReference type="Gene3D" id="3.30.70.100">
    <property type="match status" value="1"/>
</dbReference>
<sequence>MGVTHIVGFKYKDSVSPELRKEIAHRLLALGDSSGVIQNVRGGRVVDLEMKAKGFHQVFVLKFNRWEDLQFYQQFDHSHNDFKALVEDLAAEVQVWDFEDFEF</sequence>
<dbReference type="OrthoDB" id="1601230at2759"/>
<dbReference type="AlphaFoldDB" id="A0A4T0FHB7"/>
<comment type="caution">
    <text evidence="2">The sequence shown here is derived from an EMBL/GenBank/DDBJ whole genome shotgun (WGS) entry which is preliminary data.</text>
</comment>
<feature type="domain" description="Stress-response A/B barrel" evidence="1">
    <location>
        <begin position="3"/>
        <end position="98"/>
    </location>
</feature>
<reference evidence="2 3" key="1">
    <citation type="submission" date="2019-03" db="EMBL/GenBank/DDBJ databases">
        <title>Sequencing 23 genomes of Wallemia ichthyophaga.</title>
        <authorList>
            <person name="Gostincar C."/>
        </authorList>
    </citation>
    <scope>NUCLEOTIDE SEQUENCE [LARGE SCALE GENOMIC DNA]</scope>
    <source>
        <strain evidence="2 3">EXF-5753</strain>
    </source>
</reference>
<evidence type="ECO:0000259" key="1">
    <source>
        <dbReference type="PROSITE" id="PS51502"/>
    </source>
</evidence>
<keyword evidence="3" id="KW-1185">Reference proteome</keyword>
<proteinExistence type="predicted"/>
<dbReference type="SMART" id="SM00886">
    <property type="entry name" value="Dabb"/>
    <property type="match status" value="1"/>
</dbReference>
<dbReference type="EMBL" id="SPNW01000047">
    <property type="protein sequence ID" value="TIA87817.1"/>
    <property type="molecule type" value="Genomic_DNA"/>
</dbReference>
<dbReference type="SUPFAM" id="SSF54909">
    <property type="entry name" value="Dimeric alpha+beta barrel"/>
    <property type="match status" value="1"/>
</dbReference>
<gene>
    <name evidence="2" type="ORF">E3P99_02940</name>
</gene>
<evidence type="ECO:0000313" key="2">
    <source>
        <dbReference type="EMBL" id="TIA87817.1"/>
    </source>
</evidence>
<dbReference type="PROSITE" id="PS51502">
    <property type="entry name" value="S_R_A_B_BARREL"/>
    <property type="match status" value="1"/>
</dbReference>